<reference evidence="2" key="1">
    <citation type="submission" date="2022-11" db="UniProtKB">
        <authorList>
            <consortium name="WormBaseParasite"/>
        </authorList>
    </citation>
    <scope>IDENTIFICATION</scope>
</reference>
<dbReference type="WBParaSite" id="nRc.2.0.1.t30923-RA">
    <property type="protein sequence ID" value="nRc.2.0.1.t30923-RA"/>
    <property type="gene ID" value="nRc.2.0.1.g30923"/>
</dbReference>
<evidence type="ECO:0000313" key="1">
    <source>
        <dbReference type="Proteomes" id="UP000887565"/>
    </source>
</evidence>
<accession>A0A915JXW7</accession>
<protein>
    <submittedName>
        <fullName evidence="2">Uncharacterized protein</fullName>
    </submittedName>
</protein>
<evidence type="ECO:0000313" key="2">
    <source>
        <dbReference type="WBParaSite" id="nRc.2.0.1.t30923-RA"/>
    </source>
</evidence>
<dbReference type="Proteomes" id="UP000887565">
    <property type="component" value="Unplaced"/>
</dbReference>
<sequence length="145" mass="16013">MKVCASFDAEQTQTGHVEVGIGHGEFVGIVRSAYRDTDLHNHCPYSLVNARMNQPVSYGYIPPFRITLHQKSVNFEFGGRSFIGPIGQQKSGANDNLDAQHSPTVVGSLPVVPGYYDVTIADVFFGRHVTRNAQGQIDYRTENDI</sequence>
<proteinExistence type="predicted"/>
<organism evidence="1 2">
    <name type="scientific">Romanomermis culicivorax</name>
    <name type="common">Nematode worm</name>
    <dbReference type="NCBI Taxonomy" id="13658"/>
    <lineage>
        <taxon>Eukaryota</taxon>
        <taxon>Metazoa</taxon>
        <taxon>Ecdysozoa</taxon>
        <taxon>Nematoda</taxon>
        <taxon>Enoplea</taxon>
        <taxon>Dorylaimia</taxon>
        <taxon>Mermithida</taxon>
        <taxon>Mermithoidea</taxon>
        <taxon>Mermithidae</taxon>
        <taxon>Romanomermis</taxon>
    </lineage>
</organism>
<keyword evidence="1" id="KW-1185">Reference proteome</keyword>
<dbReference type="AlphaFoldDB" id="A0A915JXW7"/>
<name>A0A915JXW7_ROMCU</name>